<reference evidence="1" key="1">
    <citation type="submission" date="2019-04" db="EMBL/GenBank/DDBJ databases">
        <title>Microbes associate with the intestines of laboratory mice.</title>
        <authorList>
            <person name="Navarre W."/>
            <person name="Wong E."/>
            <person name="Huang K."/>
            <person name="Tropini C."/>
            <person name="Ng K."/>
            <person name="Yu B."/>
        </authorList>
    </citation>
    <scope>NUCLEOTIDE SEQUENCE</scope>
    <source>
        <strain evidence="1">NM73_A23</strain>
    </source>
</reference>
<dbReference type="EMBL" id="SRZC01000005">
    <property type="protein sequence ID" value="TGX83113.1"/>
    <property type="molecule type" value="Genomic_DNA"/>
</dbReference>
<gene>
    <name evidence="1" type="ORF">E5358_03990</name>
</gene>
<dbReference type="Proteomes" id="UP000308886">
    <property type="component" value="Unassembled WGS sequence"/>
</dbReference>
<proteinExistence type="predicted"/>
<evidence type="ECO:0000313" key="1">
    <source>
        <dbReference type="EMBL" id="TGX83113.1"/>
    </source>
</evidence>
<name>A0AC61QS32_9BACT</name>
<accession>A0AC61QS32</accession>
<evidence type="ECO:0000313" key="2">
    <source>
        <dbReference type="Proteomes" id="UP000308886"/>
    </source>
</evidence>
<organism evidence="1 2">
    <name type="scientific">Palleniella muris</name>
    <dbReference type="NCBI Taxonomy" id="3038145"/>
    <lineage>
        <taxon>Bacteria</taxon>
        <taxon>Pseudomonadati</taxon>
        <taxon>Bacteroidota</taxon>
        <taxon>Bacteroidia</taxon>
        <taxon>Bacteroidales</taxon>
        <taxon>Prevotellaceae</taxon>
        <taxon>Palleniella</taxon>
    </lineage>
</organism>
<protein>
    <submittedName>
        <fullName evidence="1">RagB/SusD family nutrient uptake outer membrane protein</fullName>
    </submittedName>
</protein>
<comment type="caution">
    <text evidence="1">The sequence shown here is derived from an EMBL/GenBank/DDBJ whole genome shotgun (WGS) entry which is preliminary data.</text>
</comment>
<sequence>MKKNIFVNMAIAVVSLSTLTGCLEETFPANGIATEDQVGESGSATEALVMAMPAYCHTVNWDDRHMCFGYGSMMHIRDLQTGDAVMQYSGSNYDIWFNKWTQNKYMGQDYFYAQYQWIYHWKFMQTVNNVISAINPDNATSEQVGQLGAAYAYRAMLYLDMARMYEFLPNDKTSNINEDGNDVSGLTVPIVEAGMEEAVARNNPRATHADMVKFIEGDLNKAETYIKNLTDTRGKILPTLACAYGLRARLYMWDGNYPEAQKYARMAIDNAGIQPMTMQECLNTTTGFNVTDPWMWGAQQTSTNHTVTSGIINWTSWVCNETTFGYASAPGGSPSFSADRKFYERINDTDFRKLMFKAPAGSPLEDQVIYLKPSYKTSLPTYGSVKFRPGQGNDGNSSVGACTAYPLMRVEEMYFIEAEAAAHQDAPKGKALVESFMKNYRDPNYVCHSSSTDDVVEEIVFQKRVELWGEGQSFFDIKRLNYSVTRGYKGTNVDDNLARLNTNGRPAWMNWVIVQIEEENNEALVGKNNPDPSDKYTPWVENN</sequence>
<keyword evidence="2" id="KW-1185">Reference proteome</keyword>